<evidence type="ECO:0000259" key="1">
    <source>
        <dbReference type="Pfam" id="PF14332"/>
    </source>
</evidence>
<protein>
    <submittedName>
        <fullName evidence="2">DUF4388 domain-containing protein</fullName>
    </submittedName>
</protein>
<proteinExistence type="predicted"/>
<accession>A0A951PJS6</accession>
<dbReference type="Proteomes" id="UP000753908">
    <property type="component" value="Unassembled WGS sequence"/>
</dbReference>
<dbReference type="AlphaFoldDB" id="A0A951PJS6"/>
<reference evidence="2" key="2">
    <citation type="journal article" date="2022" name="Microbiol. Resour. Announc.">
        <title>Metagenome Sequencing to Explore Phylogenomics of Terrestrial Cyanobacteria.</title>
        <authorList>
            <person name="Ward R.D."/>
            <person name="Stajich J.E."/>
            <person name="Johansen J.R."/>
            <person name="Huntemann M."/>
            <person name="Clum A."/>
            <person name="Foster B."/>
            <person name="Foster B."/>
            <person name="Roux S."/>
            <person name="Palaniappan K."/>
            <person name="Varghese N."/>
            <person name="Mukherjee S."/>
            <person name="Reddy T.B.K."/>
            <person name="Daum C."/>
            <person name="Copeland A."/>
            <person name="Chen I.A."/>
            <person name="Ivanova N.N."/>
            <person name="Kyrpides N.C."/>
            <person name="Shapiro N."/>
            <person name="Eloe-Fadrosh E.A."/>
            <person name="Pietrasiak N."/>
        </authorList>
    </citation>
    <scope>NUCLEOTIDE SEQUENCE</scope>
    <source>
        <strain evidence="2">CPER-KK1</strain>
    </source>
</reference>
<dbReference type="InterPro" id="IPR025497">
    <property type="entry name" value="PatA-like_N"/>
</dbReference>
<reference evidence="2" key="1">
    <citation type="submission" date="2021-05" db="EMBL/GenBank/DDBJ databases">
        <authorList>
            <person name="Pietrasiak N."/>
            <person name="Ward R."/>
            <person name="Stajich J.E."/>
            <person name="Kurbessoian T."/>
        </authorList>
    </citation>
    <scope>NUCLEOTIDE SEQUENCE</scope>
    <source>
        <strain evidence="2">CPER-KK1</strain>
    </source>
</reference>
<evidence type="ECO:0000313" key="3">
    <source>
        <dbReference type="Proteomes" id="UP000753908"/>
    </source>
</evidence>
<sequence length="244" mass="27407">MSITGSLSDFSLQEIFQFLENGKKTGLLTLRTLPESPTTLISFHYIWVSQGNLVAAANQLNHNGLVSLITQYQWVSNRAVTKLAQFSPPNQPLGLYLKNQGVLQMAQLEHLFQMQVVQELCPLCEANDALFKFDQNVPLPMQEMTGLSVSGVALELMLQKLVWLQKVFKAREQLREKSGLGGAHEKYCCQLSLILDTAFFHSLNFSLFDISAGFAKLSHVLELRDRPYDLPKSREVQTVCCAGR</sequence>
<dbReference type="Pfam" id="PF14332">
    <property type="entry name" value="DUF4388"/>
    <property type="match status" value="1"/>
</dbReference>
<comment type="caution">
    <text evidence="2">The sequence shown here is derived from an EMBL/GenBank/DDBJ whole genome shotgun (WGS) entry which is preliminary data.</text>
</comment>
<name>A0A951PJS6_9CYAN</name>
<dbReference type="EMBL" id="JAHHIF010000011">
    <property type="protein sequence ID" value="MBW4544792.1"/>
    <property type="molecule type" value="Genomic_DNA"/>
</dbReference>
<evidence type="ECO:0000313" key="2">
    <source>
        <dbReference type="EMBL" id="MBW4544792.1"/>
    </source>
</evidence>
<feature type="domain" description="PatA-like N-terminal" evidence="1">
    <location>
        <begin position="4"/>
        <end position="158"/>
    </location>
</feature>
<organism evidence="2 3">
    <name type="scientific">Symplocastrum torsivum CPER-KK1</name>
    <dbReference type="NCBI Taxonomy" id="450513"/>
    <lineage>
        <taxon>Bacteria</taxon>
        <taxon>Bacillati</taxon>
        <taxon>Cyanobacteriota</taxon>
        <taxon>Cyanophyceae</taxon>
        <taxon>Oscillatoriophycideae</taxon>
        <taxon>Oscillatoriales</taxon>
        <taxon>Microcoleaceae</taxon>
        <taxon>Symplocastrum</taxon>
    </lineage>
</organism>
<gene>
    <name evidence="2" type="ORF">KME25_10175</name>
</gene>